<proteinExistence type="predicted"/>
<dbReference type="InterPro" id="IPR051418">
    <property type="entry name" value="Spondin/Thrombospondin_T1"/>
</dbReference>
<dbReference type="GO" id="GO:0031012">
    <property type="term" value="C:extracellular matrix"/>
    <property type="evidence" value="ECO:0007669"/>
    <property type="project" value="TreeGrafter"/>
</dbReference>
<dbReference type="Proteomes" id="UP000225706">
    <property type="component" value="Unassembled WGS sequence"/>
</dbReference>
<evidence type="ECO:0000313" key="3">
    <source>
        <dbReference type="EMBL" id="PFX20568.1"/>
    </source>
</evidence>
<dbReference type="InterPro" id="IPR009465">
    <property type="entry name" value="Spondin_N"/>
</dbReference>
<feature type="domain" description="Spondin" evidence="2">
    <location>
        <begin position="18"/>
        <end position="212"/>
    </location>
</feature>
<dbReference type="PANTHER" id="PTHR11311:SF15">
    <property type="entry name" value="SPONDIN-2"/>
    <property type="match status" value="1"/>
</dbReference>
<keyword evidence="4" id="KW-1185">Reference proteome</keyword>
<dbReference type="EMBL" id="LSMT01000312">
    <property type="protein sequence ID" value="PFX20568.1"/>
    <property type="molecule type" value="Genomic_DNA"/>
</dbReference>
<dbReference type="GO" id="GO:0007155">
    <property type="term" value="P:cell adhesion"/>
    <property type="evidence" value="ECO:0007669"/>
    <property type="project" value="TreeGrafter"/>
</dbReference>
<dbReference type="PROSITE" id="PS51020">
    <property type="entry name" value="SPONDIN"/>
    <property type="match status" value="1"/>
</dbReference>
<name>A0A2B4RW61_STYPI</name>
<evidence type="ECO:0000313" key="4">
    <source>
        <dbReference type="Proteomes" id="UP000225706"/>
    </source>
</evidence>
<dbReference type="Gene3D" id="2.60.40.2130">
    <property type="entry name" value="F-spondin domain"/>
    <property type="match status" value="1"/>
</dbReference>
<sequence length="274" mass="29870">MAQQIGSLLAVLSAFVLSSNAVKCPGTATYTLSWKADWTQANHPNTALPSNAHFSPLIGCSHSTDYIMWRRGQKASAGVKLVAERGQTGTLRSEIESQISDGKAWQLILPRSGLGAVGELNNIQVNVTSNFSRVSLISMLAPSPDWFVGIDSHDLCDNGQWRETWNVTMLPPYDSGTDSGQQFINNNLPTQPAVDIFRINHTMEGVFKAQNPIPSLGEFRFKGLNLPVIQMNHSDGSASTVMYKPTTSPNDSASKDSVGLFLFSSTTFVLAWLY</sequence>
<dbReference type="PANTHER" id="PTHR11311">
    <property type="entry name" value="SPONDIN"/>
    <property type="match status" value="1"/>
</dbReference>
<comment type="caution">
    <text evidence="3">The sequence shown here is derived from an EMBL/GenBank/DDBJ whole genome shotgun (WGS) entry which is preliminary data.</text>
</comment>
<evidence type="ECO:0000256" key="1">
    <source>
        <dbReference type="SAM" id="SignalP"/>
    </source>
</evidence>
<keyword evidence="1" id="KW-0732">Signal</keyword>
<reference evidence="4" key="1">
    <citation type="journal article" date="2017" name="bioRxiv">
        <title>Comparative analysis of the genomes of Stylophora pistillata and Acropora digitifera provides evidence for extensive differences between species of corals.</title>
        <authorList>
            <person name="Voolstra C.R."/>
            <person name="Li Y."/>
            <person name="Liew Y.J."/>
            <person name="Baumgarten S."/>
            <person name="Zoccola D."/>
            <person name="Flot J.-F."/>
            <person name="Tambutte S."/>
            <person name="Allemand D."/>
            <person name="Aranda M."/>
        </authorList>
    </citation>
    <scope>NUCLEOTIDE SEQUENCE [LARGE SCALE GENOMIC DNA]</scope>
</reference>
<gene>
    <name evidence="3" type="primary">SPON2</name>
    <name evidence="3" type="ORF">AWC38_SpisGene14972</name>
</gene>
<dbReference type="InterPro" id="IPR038678">
    <property type="entry name" value="Spondin_N_sf"/>
</dbReference>
<dbReference type="NCBIfam" id="NF038123">
    <property type="entry name" value="NF038123_dom"/>
    <property type="match status" value="1"/>
</dbReference>
<feature type="signal peptide" evidence="1">
    <location>
        <begin position="1"/>
        <end position="21"/>
    </location>
</feature>
<accession>A0A2B4RW61</accession>
<feature type="chain" id="PRO_5012247968" evidence="1">
    <location>
        <begin position="22"/>
        <end position="274"/>
    </location>
</feature>
<dbReference type="OrthoDB" id="6090599at2759"/>
<dbReference type="Pfam" id="PF06468">
    <property type="entry name" value="Spond_N"/>
    <property type="match status" value="1"/>
</dbReference>
<organism evidence="3 4">
    <name type="scientific">Stylophora pistillata</name>
    <name type="common">Smooth cauliflower coral</name>
    <dbReference type="NCBI Taxonomy" id="50429"/>
    <lineage>
        <taxon>Eukaryota</taxon>
        <taxon>Metazoa</taxon>
        <taxon>Cnidaria</taxon>
        <taxon>Anthozoa</taxon>
        <taxon>Hexacorallia</taxon>
        <taxon>Scleractinia</taxon>
        <taxon>Astrocoeniina</taxon>
        <taxon>Pocilloporidae</taxon>
        <taxon>Stylophora</taxon>
    </lineage>
</organism>
<evidence type="ECO:0000259" key="2">
    <source>
        <dbReference type="PROSITE" id="PS51020"/>
    </source>
</evidence>
<protein>
    <submittedName>
        <fullName evidence="3">Spondin-2</fullName>
    </submittedName>
</protein>
<dbReference type="AlphaFoldDB" id="A0A2B4RW61"/>